<keyword evidence="1" id="KW-0472">Membrane</keyword>
<dbReference type="SUPFAM" id="SSF49599">
    <property type="entry name" value="TRAF domain-like"/>
    <property type="match status" value="1"/>
</dbReference>
<keyword evidence="1" id="KW-0812">Transmembrane</keyword>
<reference evidence="3" key="1">
    <citation type="submission" date="2021-02" db="EMBL/GenBank/DDBJ databases">
        <authorList>
            <person name="Nowell W R."/>
        </authorList>
    </citation>
    <scope>NUCLEOTIDE SEQUENCE</scope>
</reference>
<protein>
    <recommendedName>
        <fullName evidence="5">TRAF-type domain-containing protein</fullName>
    </recommendedName>
</protein>
<dbReference type="Proteomes" id="UP000663870">
    <property type="component" value="Unassembled WGS sequence"/>
</dbReference>
<comment type="caution">
    <text evidence="3">The sequence shown here is derived from an EMBL/GenBank/DDBJ whole genome shotgun (WGS) entry which is preliminary data.</text>
</comment>
<dbReference type="AlphaFoldDB" id="A0A813XJE4"/>
<dbReference type="Gene3D" id="3.30.40.10">
    <property type="entry name" value="Zinc/RING finger domain, C3HC4 (zinc finger)"/>
    <property type="match status" value="2"/>
</dbReference>
<gene>
    <name evidence="3" type="ORF">JXQ802_LOCUS7670</name>
    <name evidence="2" type="ORF">PYM288_LOCUS4207</name>
</gene>
<dbReference type="Proteomes" id="UP000663854">
    <property type="component" value="Unassembled WGS sequence"/>
</dbReference>
<dbReference type="EMBL" id="CAJNOL010000129">
    <property type="protein sequence ID" value="CAF0870812.1"/>
    <property type="molecule type" value="Genomic_DNA"/>
</dbReference>
<feature type="transmembrane region" description="Helical" evidence="1">
    <location>
        <begin position="267"/>
        <end position="289"/>
    </location>
</feature>
<keyword evidence="4" id="KW-1185">Reference proteome</keyword>
<evidence type="ECO:0008006" key="5">
    <source>
        <dbReference type="Google" id="ProtNLM"/>
    </source>
</evidence>
<name>A0A813XJE4_9BILA</name>
<accession>A0A813XJE4</accession>
<evidence type="ECO:0000313" key="2">
    <source>
        <dbReference type="EMBL" id="CAF0792563.1"/>
    </source>
</evidence>
<organism evidence="3 4">
    <name type="scientific">Rotaria sordida</name>
    <dbReference type="NCBI Taxonomy" id="392033"/>
    <lineage>
        <taxon>Eukaryota</taxon>
        <taxon>Metazoa</taxon>
        <taxon>Spiralia</taxon>
        <taxon>Gnathifera</taxon>
        <taxon>Rotifera</taxon>
        <taxon>Eurotatoria</taxon>
        <taxon>Bdelloidea</taxon>
        <taxon>Philodinida</taxon>
        <taxon>Philodinidae</taxon>
        <taxon>Rotaria</taxon>
    </lineage>
</organism>
<evidence type="ECO:0000313" key="3">
    <source>
        <dbReference type="EMBL" id="CAF0870812.1"/>
    </source>
</evidence>
<keyword evidence="1" id="KW-1133">Transmembrane helix</keyword>
<evidence type="ECO:0000256" key="1">
    <source>
        <dbReference type="SAM" id="Phobius"/>
    </source>
</evidence>
<dbReference type="SUPFAM" id="SSF57850">
    <property type="entry name" value="RING/U-box"/>
    <property type="match status" value="1"/>
</dbReference>
<sequence length="290" mass="34339">MASNFLTEFSSNSIILERVTNLNAQHIDLVHCPICCNILWKPVACNLCENSFCYQCIEKWLFEQQEQIIEYIDNDNDNENDYLIKSLSLTRCPFNCSPYKERKCSPLLTSILSKLTIECRNKLYGCQEILLYEQLEKHEEEFCQYKIIQCSGCKQDMFKSIFDKEHLLNCPYIELECKKCQSIFKRKDKHNKFDCMEQQICLLKQNIITCEQKSLKIFDIQRKKTDILDEKFAIIEEIYGHDNDTDDHDDQQTNKIINSIEMLTQLFSFQLIKIWQIMIAIGLIIFILLI</sequence>
<dbReference type="PANTHER" id="PTHR10131">
    <property type="entry name" value="TNF RECEPTOR ASSOCIATED FACTOR"/>
    <property type="match status" value="1"/>
</dbReference>
<dbReference type="InterPro" id="IPR013083">
    <property type="entry name" value="Znf_RING/FYVE/PHD"/>
</dbReference>
<dbReference type="EMBL" id="CAJNOH010000037">
    <property type="protein sequence ID" value="CAF0792563.1"/>
    <property type="molecule type" value="Genomic_DNA"/>
</dbReference>
<proteinExistence type="predicted"/>
<evidence type="ECO:0000313" key="4">
    <source>
        <dbReference type="Proteomes" id="UP000663870"/>
    </source>
</evidence>
<dbReference type="PANTHER" id="PTHR10131:SF94">
    <property type="entry name" value="TNF RECEPTOR-ASSOCIATED FACTOR 4"/>
    <property type="match status" value="1"/>
</dbReference>